<evidence type="ECO:0000313" key="10">
    <source>
        <dbReference type="Proteomes" id="UP000070058"/>
    </source>
</evidence>
<dbReference type="InterPro" id="IPR050556">
    <property type="entry name" value="Type_II_TA_system_RNase"/>
</dbReference>
<dbReference type="GO" id="GO:0004518">
    <property type="term" value="F:nuclease activity"/>
    <property type="evidence" value="ECO:0007669"/>
    <property type="project" value="UniProtKB-KW"/>
</dbReference>
<comment type="caution">
    <text evidence="9">The sequence shown here is derived from an EMBL/GenBank/DDBJ whole genome shotgun (WGS) entry which is preliminary data.</text>
</comment>
<dbReference type="EMBL" id="LSZQ01000041">
    <property type="protein sequence ID" value="KXU35910.1"/>
    <property type="molecule type" value="Genomic_DNA"/>
</dbReference>
<dbReference type="PANTHER" id="PTHR33653:SF1">
    <property type="entry name" value="RIBONUCLEASE VAPC2"/>
    <property type="match status" value="1"/>
</dbReference>
<dbReference type="Proteomes" id="UP000070058">
    <property type="component" value="Unassembled WGS sequence"/>
</dbReference>
<protein>
    <recommendedName>
        <fullName evidence="8">PIN domain-containing protein</fullName>
    </recommendedName>
</protein>
<dbReference type="InterPro" id="IPR002716">
    <property type="entry name" value="PIN_dom"/>
</dbReference>
<organism evidence="9 10">
    <name type="scientific">Cephaloticoccus primus</name>
    <dbReference type="NCBI Taxonomy" id="1548207"/>
    <lineage>
        <taxon>Bacteria</taxon>
        <taxon>Pseudomonadati</taxon>
        <taxon>Verrucomicrobiota</taxon>
        <taxon>Opitutia</taxon>
        <taxon>Opitutales</taxon>
        <taxon>Opitutaceae</taxon>
        <taxon>Cephaloticoccus</taxon>
    </lineage>
</organism>
<dbReference type="PANTHER" id="PTHR33653">
    <property type="entry name" value="RIBONUCLEASE VAPC2"/>
    <property type="match status" value="1"/>
</dbReference>
<keyword evidence="2" id="KW-1277">Toxin-antitoxin system</keyword>
<keyword evidence="4" id="KW-0479">Metal-binding</keyword>
<evidence type="ECO:0000256" key="1">
    <source>
        <dbReference type="ARBA" id="ARBA00001946"/>
    </source>
</evidence>
<comment type="cofactor">
    <cofactor evidence="1">
        <name>Mg(2+)</name>
        <dbReference type="ChEBI" id="CHEBI:18420"/>
    </cofactor>
</comment>
<evidence type="ECO:0000256" key="7">
    <source>
        <dbReference type="ARBA" id="ARBA00038093"/>
    </source>
</evidence>
<gene>
    <name evidence="9" type="ORF">AXK11_05110</name>
</gene>
<evidence type="ECO:0000256" key="3">
    <source>
        <dbReference type="ARBA" id="ARBA00022722"/>
    </source>
</evidence>
<reference evidence="10" key="1">
    <citation type="submission" date="2016-02" db="EMBL/GenBank/DDBJ databases">
        <authorList>
            <person name="Sanders J.G."/>
            <person name="Lin J.Y."/>
            <person name="Wertz J.T."/>
            <person name="Russell J.A."/>
            <person name="Moreau C.S."/>
            <person name="Powell S."/>
        </authorList>
    </citation>
    <scope>NUCLEOTIDE SEQUENCE [LARGE SCALE GENOMIC DNA]</scope>
    <source>
        <strain evidence="10">CAG34</strain>
    </source>
</reference>
<keyword evidence="5" id="KW-0378">Hydrolase</keyword>
<dbReference type="OrthoDB" id="196960at2"/>
<dbReference type="Pfam" id="PF01850">
    <property type="entry name" value="PIN"/>
    <property type="match status" value="1"/>
</dbReference>
<dbReference type="AlphaFoldDB" id="A0A139SN49"/>
<keyword evidence="3" id="KW-0540">Nuclease</keyword>
<accession>A0A139SN49</accession>
<feature type="domain" description="PIN" evidence="8">
    <location>
        <begin position="2"/>
        <end position="119"/>
    </location>
</feature>
<keyword evidence="10" id="KW-1185">Reference proteome</keyword>
<evidence type="ECO:0000256" key="2">
    <source>
        <dbReference type="ARBA" id="ARBA00022649"/>
    </source>
</evidence>
<dbReference type="Gene3D" id="3.40.50.1010">
    <property type="entry name" value="5'-nuclease"/>
    <property type="match status" value="1"/>
</dbReference>
<evidence type="ECO:0000259" key="8">
    <source>
        <dbReference type="Pfam" id="PF01850"/>
    </source>
</evidence>
<proteinExistence type="inferred from homology"/>
<dbReference type="GO" id="GO:0016787">
    <property type="term" value="F:hydrolase activity"/>
    <property type="evidence" value="ECO:0007669"/>
    <property type="project" value="UniProtKB-KW"/>
</dbReference>
<evidence type="ECO:0000313" key="9">
    <source>
        <dbReference type="EMBL" id="KXU35910.1"/>
    </source>
</evidence>
<dbReference type="InterPro" id="IPR029060">
    <property type="entry name" value="PIN-like_dom_sf"/>
</dbReference>
<keyword evidence="6" id="KW-0460">Magnesium</keyword>
<evidence type="ECO:0000256" key="5">
    <source>
        <dbReference type="ARBA" id="ARBA00022801"/>
    </source>
</evidence>
<dbReference type="RefSeq" id="WP_068629905.1">
    <property type="nucleotide sequence ID" value="NZ_LSZQ01000041.1"/>
</dbReference>
<evidence type="ECO:0000256" key="4">
    <source>
        <dbReference type="ARBA" id="ARBA00022723"/>
    </source>
</evidence>
<dbReference type="SUPFAM" id="SSF88723">
    <property type="entry name" value="PIN domain-like"/>
    <property type="match status" value="1"/>
</dbReference>
<comment type="similarity">
    <text evidence="7">Belongs to the PINc/VapC protein family.</text>
</comment>
<dbReference type="GO" id="GO:0046872">
    <property type="term" value="F:metal ion binding"/>
    <property type="evidence" value="ECO:0007669"/>
    <property type="project" value="UniProtKB-KW"/>
</dbReference>
<evidence type="ECO:0000256" key="6">
    <source>
        <dbReference type="ARBA" id="ARBA00022842"/>
    </source>
</evidence>
<name>A0A139SN49_9BACT</name>
<sequence length="135" mass="15273">MIYDTNALSGWGDKFPSVEAITADAAEVVLPVVVLGEYECGLKHSKKRAKLEQWLKDILPDCRIHPITRETGKYYSQICHQLRVSGYGIEQNDIWVAACAFELRMPVLSNDKGFDRISGLTRVGFDDPRQARRAF</sequence>